<feature type="transmembrane region" description="Helical" evidence="1">
    <location>
        <begin position="21"/>
        <end position="40"/>
    </location>
</feature>
<sequence>MVIRTEWDDEHKVYVSAGVEPWESWLLMVVYWAVGYAAAISTNDIWDRLFRSVPPIDDGYYWASFGACLLATVLAQAKYYWNTTDGGRAFRWFSLLAFVLGNGIFESLWFFASFDCIAVSFDLNFAPMAGGWTTKHALQFLVGFLSFSIYSGVAHSLFWGAFVLPPHFDGKPRNGKDKIPGPEAFLPGLIFMSFLWFVHYYVYGDMLGFTLCHMVADVGAQISDKIPAPWETSNKSTHEKKSI</sequence>
<organism evidence="2">
    <name type="scientific">Helicotheca tamesis</name>
    <dbReference type="NCBI Taxonomy" id="374047"/>
    <lineage>
        <taxon>Eukaryota</taxon>
        <taxon>Sar</taxon>
        <taxon>Stramenopiles</taxon>
        <taxon>Ochrophyta</taxon>
        <taxon>Bacillariophyta</taxon>
        <taxon>Mediophyceae</taxon>
        <taxon>Lithodesmiophycidae</taxon>
        <taxon>Lithodesmiales</taxon>
        <taxon>Lithodesmiaceae</taxon>
        <taxon>Helicotheca</taxon>
    </lineage>
</organism>
<accession>A0A7S2MM11</accession>
<feature type="transmembrane region" description="Helical" evidence="1">
    <location>
        <begin position="93"/>
        <end position="121"/>
    </location>
</feature>
<feature type="transmembrane region" description="Helical" evidence="1">
    <location>
        <begin position="184"/>
        <end position="203"/>
    </location>
</feature>
<dbReference type="EMBL" id="HBGV01009012">
    <property type="protein sequence ID" value="CAD9490636.1"/>
    <property type="molecule type" value="Transcribed_RNA"/>
</dbReference>
<evidence type="ECO:0008006" key="3">
    <source>
        <dbReference type="Google" id="ProtNLM"/>
    </source>
</evidence>
<keyword evidence="1" id="KW-1133">Transmembrane helix</keyword>
<evidence type="ECO:0000256" key="1">
    <source>
        <dbReference type="SAM" id="Phobius"/>
    </source>
</evidence>
<proteinExistence type="predicted"/>
<feature type="transmembrane region" description="Helical" evidence="1">
    <location>
        <begin position="60"/>
        <end position="81"/>
    </location>
</feature>
<dbReference type="AlphaFoldDB" id="A0A7S2MM11"/>
<reference evidence="2" key="1">
    <citation type="submission" date="2021-01" db="EMBL/GenBank/DDBJ databases">
        <authorList>
            <person name="Corre E."/>
            <person name="Pelletier E."/>
            <person name="Niang G."/>
            <person name="Scheremetjew M."/>
            <person name="Finn R."/>
            <person name="Kale V."/>
            <person name="Holt S."/>
            <person name="Cochrane G."/>
            <person name="Meng A."/>
            <person name="Brown T."/>
            <person name="Cohen L."/>
        </authorList>
    </citation>
    <scope>NUCLEOTIDE SEQUENCE</scope>
    <source>
        <strain evidence="2">CCMP826</strain>
    </source>
</reference>
<name>A0A7S2MM11_9STRA</name>
<protein>
    <recommendedName>
        <fullName evidence="3">CPBP family intramembrane metalloprotease</fullName>
    </recommendedName>
</protein>
<keyword evidence="1" id="KW-0472">Membrane</keyword>
<keyword evidence="1" id="KW-0812">Transmembrane</keyword>
<gene>
    <name evidence="2" type="ORF">HTAM1171_LOCUS5566</name>
</gene>
<evidence type="ECO:0000313" key="2">
    <source>
        <dbReference type="EMBL" id="CAD9490636.1"/>
    </source>
</evidence>
<feature type="transmembrane region" description="Helical" evidence="1">
    <location>
        <begin position="141"/>
        <end position="164"/>
    </location>
</feature>